<accession>A0A067KZP1</accession>
<feature type="transmembrane region" description="Helical" evidence="2">
    <location>
        <begin position="152"/>
        <end position="168"/>
    </location>
</feature>
<feature type="compositionally biased region" description="Basic and acidic residues" evidence="1">
    <location>
        <begin position="8"/>
        <end position="29"/>
    </location>
</feature>
<feature type="region of interest" description="Disordered" evidence="1">
    <location>
        <begin position="1"/>
        <end position="38"/>
    </location>
</feature>
<reference evidence="3 4" key="1">
    <citation type="journal article" date="2014" name="PLoS ONE">
        <title>Global Analysis of Gene Expression Profiles in Physic Nut (Jatropha curcas L.) Seedlings Exposed to Salt Stress.</title>
        <authorList>
            <person name="Zhang L."/>
            <person name="Zhang C."/>
            <person name="Wu P."/>
            <person name="Chen Y."/>
            <person name="Li M."/>
            <person name="Jiang H."/>
            <person name="Wu G."/>
        </authorList>
    </citation>
    <scope>NUCLEOTIDE SEQUENCE [LARGE SCALE GENOMIC DNA]</scope>
    <source>
        <strain evidence="4">cv. GZQX0401</strain>
        <tissue evidence="3">Young leaves</tissue>
    </source>
</reference>
<proteinExistence type="predicted"/>
<evidence type="ECO:0000256" key="2">
    <source>
        <dbReference type="SAM" id="Phobius"/>
    </source>
</evidence>
<evidence type="ECO:0000313" key="4">
    <source>
        <dbReference type="Proteomes" id="UP000027138"/>
    </source>
</evidence>
<feature type="region of interest" description="Disordered" evidence="1">
    <location>
        <begin position="61"/>
        <end position="80"/>
    </location>
</feature>
<dbReference type="Proteomes" id="UP000027138">
    <property type="component" value="Unassembled WGS sequence"/>
</dbReference>
<evidence type="ECO:0000256" key="1">
    <source>
        <dbReference type="SAM" id="MobiDB-lite"/>
    </source>
</evidence>
<keyword evidence="2" id="KW-0812">Transmembrane</keyword>
<dbReference type="AlphaFoldDB" id="A0A067KZP1"/>
<keyword evidence="2" id="KW-0472">Membrane</keyword>
<gene>
    <name evidence="3" type="ORF">JCGZ_03953</name>
</gene>
<feature type="compositionally biased region" description="Basic residues" evidence="1">
    <location>
        <begin position="125"/>
        <end position="136"/>
    </location>
</feature>
<feature type="region of interest" description="Disordered" evidence="1">
    <location>
        <begin position="106"/>
        <end position="150"/>
    </location>
</feature>
<evidence type="ECO:0000313" key="3">
    <source>
        <dbReference type="EMBL" id="KDP40453.1"/>
    </source>
</evidence>
<protein>
    <submittedName>
        <fullName evidence="3">Uncharacterized protein</fullName>
    </submittedName>
</protein>
<dbReference type="EMBL" id="KK914328">
    <property type="protein sequence ID" value="KDP40453.1"/>
    <property type="molecule type" value="Genomic_DNA"/>
</dbReference>
<name>A0A067KZP1_JATCU</name>
<organism evidence="3 4">
    <name type="scientific">Jatropha curcas</name>
    <name type="common">Barbados nut</name>
    <dbReference type="NCBI Taxonomy" id="180498"/>
    <lineage>
        <taxon>Eukaryota</taxon>
        <taxon>Viridiplantae</taxon>
        <taxon>Streptophyta</taxon>
        <taxon>Embryophyta</taxon>
        <taxon>Tracheophyta</taxon>
        <taxon>Spermatophyta</taxon>
        <taxon>Magnoliopsida</taxon>
        <taxon>eudicotyledons</taxon>
        <taxon>Gunneridae</taxon>
        <taxon>Pentapetalae</taxon>
        <taxon>rosids</taxon>
        <taxon>fabids</taxon>
        <taxon>Malpighiales</taxon>
        <taxon>Euphorbiaceae</taxon>
        <taxon>Crotonoideae</taxon>
        <taxon>Jatropheae</taxon>
        <taxon>Jatropha</taxon>
    </lineage>
</organism>
<keyword evidence="2" id="KW-1133">Transmembrane helix</keyword>
<keyword evidence="4" id="KW-1185">Reference proteome</keyword>
<sequence length="189" mass="20905">MGRKKDKGKAPSKQESDSPTKALSEHSTDLSKNLNTSKDIKKWIEELSQSPEVLKALRSMAYSSAEDPGTSSKSKAIVSAHDTAIPSQTVGGKELSNPLMAVDLPKIHDSNDDEDSITSAIKIQSKTKHKDKAKAKRKDEKTGKRKAKKEKAGQLIVLFFVLFFRYFVKSIFNSKKHANSGRQPTVHPQ</sequence>